<comment type="caution">
    <text evidence="3">The sequence shown here is derived from an EMBL/GenBank/DDBJ whole genome shotgun (WGS) entry which is preliminary data.</text>
</comment>
<feature type="region of interest" description="Disordered" evidence="1">
    <location>
        <begin position="29"/>
        <end position="69"/>
    </location>
</feature>
<keyword evidence="2" id="KW-0732">Signal</keyword>
<dbReference type="EMBL" id="JACXZS010000019">
    <property type="protein sequence ID" value="MBD3943919.1"/>
    <property type="molecule type" value="Genomic_DNA"/>
</dbReference>
<dbReference type="PROSITE" id="PS51257">
    <property type="entry name" value="PROKAR_LIPOPROTEIN"/>
    <property type="match status" value="1"/>
</dbReference>
<reference evidence="3 4" key="1">
    <citation type="submission" date="2020-09" db="EMBL/GenBank/DDBJ databases">
        <title>Isolation and identification of active actinomycetes.</title>
        <authorList>
            <person name="Li X."/>
        </authorList>
    </citation>
    <scope>NUCLEOTIDE SEQUENCE [LARGE SCALE GENOMIC DNA]</scope>
    <source>
        <strain evidence="3 4">NEAU-LLC</strain>
    </source>
</reference>
<sequence>MMTGRIRMPRLAVGVAALLLVAGAATGCRPEPGPTGTSTPVDTPSSSPTLQIKTPTPDPSVSPTDKPQAGFEIPQACEEIYSAAMLAQLQSANPPLNDPGVTMLSTENADLLEIVHGGATTLRCSWGKPSEYGLATNVTVIDGQQAADLPPVLQAAGFGCEPLGGGTVCRIEQSGVTLDDVPYSRGETHYVGDGALVTTAWINFAPEGYTEDVVATLWD</sequence>
<organism evidence="3 4">
    <name type="scientific">Microbacterium helvum</name>
    <dbReference type="NCBI Taxonomy" id="2773713"/>
    <lineage>
        <taxon>Bacteria</taxon>
        <taxon>Bacillati</taxon>
        <taxon>Actinomycetota</taxon>
        <taxon>Actinomycetes</taxon>
        <taxon>Micrococcales</taxon>
        <taxon>Microbacteriaceae</taxon>
        <taxon>Microbacterium</taxon>
    </lineage>
</organism>
<protein>
    <recommendedName>
        <fullName evidence="5">DUF3558 domain-containing protein</fullName>
    </recommendedName>
</protein>
<feature type="chain" id="PRO_5047130814" description="DUF3558 domain-containing protein" evidence="2">
    <location>
        <begin position="28"/>
        <end position="219"/>
    </location>
</feature>
<feature type="signal peptide" evidence="2">
    <location>
        <begin position="1"/>
        <end position="27"/>
    </location>
</feature>
<gene>
    <name evidence="3" type="ORF">IF188_19690</name>
</gene>
<feature type="compositionally biased region" description="Low complexity" evidence="1">
    <location>
        <begin position="34"/>
        <end position="67"/>
    </location>
</feature>
<evidence type="ECO:0000256" key="1">
    <source>
        <dbReference type="SAM" id="MobiDB-lite"/>
    </source>
</evidence>
<name>A0ABR8NUU9_9MICO</name>
<evidence type="ECO:0000256" key="2">
    <source>
        <dbReference type="SAM" id="SignalP"/>
    </source>
</evidence>
<dbReference type="Proteomes" id="UP000598426">
    <property type="component" value="Unassembled WGS sequence"/>
</dbReference>
<proteinExistence type="predicted"/>
<evidence type="ECO:0000313" key="3">
    <source>
        <dbReference type="EMBL" id="MBD3943919.1"/>
    </source>
</evidence>
<evidence type="ECO:0000313" key="4">
    <source>
        <dbReference type="Proteomes" id="UP000598426"/>
    </source>
</evidence>
<keyword evidence="4" id="KW-1185">Reference proteome</keyword>
<accession>A0ABR8NUU9</accession>
<evidence type="ECO:0008006" key="5">
    <source>
        <dbReference type="Google" id="ProtNLM"/>
    </source>
</evidence>